<evidence type="ECO:0000256" key="2">
    <source>
        <dbReference type="ARBA" id="ARBA00023015"/>
    </source>
</evidence>
<dbReference type="GO" id="GO:0045892">
    <property type="term" value="P:negative regulation of DNA-templated transcription"/>
    <property type="evidence" value="ECO:0007669"/>
    <property type="project" value="InterPro"/>
</dbReference>
<dbReference type="Gene3D" id="1.10.4040.10">
    <property type="entry name" value="Penicillinase repressor domain"/>
    <property type="match status" value="1"/>
</dbReference>
<dbReference type="STRING" id="234267.Acid_1031"/>
<evidence type="ECO:0000256" key="3">
    <source>
        <dbReference type="ARBA" id="ARBA00023125"/>
    </source>
</evidence>
<dbReference type="AlphaFoldDB" id="Q02A97"/>
<dbReference type="EMBL" id="CP000473">
    <property type="protein sequence ID" value="ABJ82029.1"/>
    <property type="molecule type" value="Genomic_DNA"/>
</dbReference>
<dbReference type="InterPro" id="IPR036388">
    <property type="entry name" value="WH-like_DNA-bd_sf"/>
</dbReference>
<dbReference type="SUPFAM" id="SSF46785">
    <property type="entry name" value="Winged helix' DNA-binding domain"/>
    <property type="match status" value="1"/>
</dbReference>
<dbReference type="PIRSF" id="PIRSF019455">
    <property type="entry name" value="CopR_AtkY"/>
    <property type="match status" value="1"/>
</dbReference>
<organism evidence="5">
    <name type="scientific">Solibacter usitatus (strain Ellin6076)</name>
    <dbReference type="NCBI Taxonomy" id="234267"/>
    <lineage>
        <taxon>Bacteria</taxon>
        <taxon>Pseudomonadati</taxon>
        <taxon>Acidobacteriota</taxon>
        <taxon>Terriglobia</taxon>
        <taxon>Bryobacterales</taxon>
        <taxon>Solibacteraceae</taxon>
        <taxon>Candidatus Solibacter</taxon>
    </lineage>
</organism>
<dbReference type="OrthoDB" id="118292at2"/>
<keyword evidence="3" id="KW-0238">DNA-binding</keyword>
<evidence type="ECO:0000256" key="4">
    <source>
        <dbReference type="ARBA" id="ARBA00023163"/>
    </source>
</evidence>
<gene>
    <name evidence="5" type="ordered locus">Acid_1031</name>
</gene>
<dbReference type="GO" id="GO:0003677">
    <property type="term" value="F:DNA binding"/>
    <property type="evidence" value="ECO:0007669"/>
    <property type="project" value="UniProtKB-KW"/>
</dbReference>
<sequence length="123" mass="14612">MRRRSTTLTEQELEIMKIVWERESATVRDVYETLLEQRKVAYTTVMTMMKILEQKKYLKKTQADRAYVYRPTEPKGKVIGDMVRDFVNRVFNGSAEPLLVHLVEEHDLSPEELDEIARIRRKP</sequence>
<dbReference type="HOGENOM" id="CLU_119090_4_3_0"/>
<accession>Q02A97</accession>
<proteinExistence type="inferred from homology"/>
<keyword evidence="4" id="KW-0804">Transcription</keyword>
<reference evidence="5" key="1">
    <citation type="submission" date="2006-10" db="EMBL/GenBank/DDBJ databases">
        <title>Complete sequence of Solibacter usitatus Ellin6076.</title>
        <authorList>
            <consortium name="US DOE Joint Genome Institute"/>
            <person name="Copeland A."/>
            <person name="Lucas S."/>
            <person name="Lapidus A."/>
            <person name="Barry K."/>
            <person name="Detter J.C."/>
            <person name="Glavina del Rio T."/>
            <person name="Hammon N."/>
            <person name="Israni S."/>
            <person name="Dalin E."/>
            <person name="Tice H."/>
            <person name="Pitluck S."/>
            <person name="Thompson L.S."/>
            <person name="Brettin T."/>
            <person name="Bruce D."/>
            <person name="Han C."/>
            <person name="Tapia R."/>
            <person name="Gilna P."/>
            <person name="Schmutz J."/>
            <person name="Larimer F."/>
            <person name="Land M."/>
            <person name="Hauser L."/>
            <person name="Kyrpides N."/>
            <person name="Mikhailova N."/>
            <person name="Janssen P.H."/>
            <person name="Kuske C.R."/>
            <person name="Richardson P."/>
        </authorList>
    </citation>
    <scope>NUCLEOTIDE SEQUENCE</scope>
    <source>
        <strain evidence="5">Ellin6076</strain>
    </source>
</reference>
<dbReference type="Pfam" id="PF03965">
    <property type="entry name" value="Penicillinase_R"/>
    <property type="match status" value="1"/>
</dbReference>
<evidence type="ECO:0000313" key="5">
    <source>
        <dbReference type="EMBL" id="ABJ82029.1"/>
    </source>
</evidence>
<keyword evidence="2" id="KW-0805">Transcription regulation</keyword>
<dbReference type="InterPro" id="IPR036390">
    <property type="entry name" value="WH_DNA-bd_sf"/>
</dbReference>
<evidence type="ECO:0000256" key="1">
    <source>
        <dbReference type="ARBA" id="ARBA00011046"/>
    </source>
</evidence>
<name>Q02A97_SOLUE</name>
<dbReference type="Gene3D" id="1.10.10.10">
    <property type="entry name" value="Winged helix-like DNA-binding domain superfamily/Winged helix DNA-binding domain"/>
    <property type="match status" value="1"/>
</dbReference>
<protein>
    <submittedName>
        <fullName evidence="5">Transcriptional repressor, CopY family</fullName>
    </submittedName>
</protein>
<dbReference type="eggNOG" id="COG3682">
    <property type="taxonomic scope" value="Bacteria"/>
</dbReference>
<dbReference type="KEGG" id="sus:Acid_1031"/>
<comment type="similarity">
    <text evidence="1">Belongs to the BlaI transcriptional regulatory family.</text>
</comment>
<dbReference type="InterPro" id="IPR005650">
    <property type="entry name" value="BlaI_family"/>
</dbReference>
<dbReference type="InParanoid" id="Q02A97"/>